<dbReference type="SMR" id="A0A6P8DUE7"/>
<name>A0A6P8DUE7_PUNGR</name>
<dbReference type="GO" id="GO:0016602">
    <property type="term" value="C:CCAAT-binding factor complex"/>
    <property type="evidence" value="ECO:0007669"/>
    <property type="project" value="InterPro"/>
</dbReference>
<dbReference type="GeneID" id="116208613"/>
<dbReference type="PRINTS" id="PR00615">
    <property type="entry name" value="CCAATSUBUNTA"/>
</dbReference>
<dbReference type="InterPro" id="IPR003958">
    <property type="entry name" value="CBFA_NFYB_domain"/>
</dbReference>
<reference evidence="8" key="1">
    <citation type="journal article" date="2020" name="Plant Biotechnol. J.">
        <title>The pomegranate (Punica granatum L.) draft genome dissects genetic divergence between soft- and hard-seeded cultivars.</title>
        <authorList>
            <person name="Luo X."/>
            <person name="Li H."/>
            <person name="Wu Z."/>
            <person name="Yao W."/>
            <person name="Zhao P."/>
            <person name="Cao D."/>
            <person name="Yu H."/>
            <person name="Li K."/>
            <person name="Poudel K."/>
            <person name="Zhao D."/>
            <person name="Zhang F."/>
            <person name="Xia X."/>
            <person name="Chen L."/>
            <person name="Wang Q."/>
            <person name="Jing D."/>
            <person name="Cao S."/>
        </authorList>
    </citation>
    <scope>NUCLEOTIDE SEQUENCE [LARGE SCALE GENOMIC DNA]</scope>
    <source>
        <strain evidence="8">cv. Tunisia</strain>
    </source>
</reference>
<dbReference type="Gene3D" id="1.10.20.10">
    <property type="entry name" value="Histone, subunit A"/>
    <property type="match status" value="1"/>
</dbReference>
<evidence type="ECO:0000313" key="9">
    <source>
        <dbReference type="RefSeq" id="XP_031398004.1"/>
    </source>
</evidence>
<keyword evidence="8" id="KW-1185">Reference proteome</keyword>
<dbReference type="PANTHER" id="PTHR11064">
    <property type="entry name" value="CCAAT-BINDING TRANSCRIPTION FACTOR-RELATED"/>
    <property type="match status" value="1"/>
</dbReference>
<dbReference type="Pfam" id="PF00808">
    <property type="entry name" value="CBFD_NFYB_HMF"/>
    <property type="match status" value="1"/>
</dbReference>
<keyword evidence="3" id="KW-0238">DNA-binding</keyword>
<protein>
    <submittedName>
        <fullName evidence="9">Nuclear transcription factor Y subunit B-3-like</fullName>
    </submittedName>
</protein>
<evidence type="ECO:0000256" key="5">
    <source>
        <dbReference type="ARBA" id="ARBA00023163"/>
    </source>
</evidence>
<evidence type="ECO:0000256" key="3">
    <source>
        <dbReference type="ARBA" id="ARBA00023125"/>
    </source>
</evidence>
<evidence type="ECO:0000259" key="7">
    <source>
        <dbReference type="Pfam" id="PF00808"/>
    </source>
</evidence>
<reference evidence="9" key="2">
    <citation type="submission" date="2025-08" db="UniProtKB">
        <authorList>
            <consortium name="RefSeq"/>
        </authorList>
    </citation>
    <scope>IDENTIFICATION</scope>
    <source>
        <tissue evidence="9">Leaf</tissue>
    </source>
</reference>
<keyword evidence="2" id="KW-0805">Transcription regulation</keyword>
<dbReference type="GO" id="GO:0046982">
    <property type="term" value="F:protein heterodimerization activity"/>
    <property type="evidence" value="ECO:0007669"/>
    <property type="project" value="InterPro"/>
</dbReference>
<dbReference type="InterPro" id="IPR003956">
    <property type="entry name" value="Transcrpt_fac_NFYB/HAP3_CS"/>
</dbReference>
<dbReference type="GO" id="GO:0001228">
    <property type="term" value="F:DNA-binding transcription activator activity, RNA polymerase II-specific"/>
    <property type="evidence" value="ECO:0007669"/>
    <property type="project" value="InterPro"/>
</dbReference>
<accession>A0A6P8DUE7</accession>
<dbReference type="FunFam" id="1.10.20.10:FF:000035">
    <property type="entry name" value="Nuclear transcription factor Y subunit B-3"/>
    <property type="match status" value="1"/>
</dbReference>
<sequence length="211" mass="22735">MTGKRAAASARTGQMSPAGSPPSLSPNRLDQDGFLPIANVSRIMKKSLPANAKISKEAKETVQECVSEFISFITGEASDKCQREKRKTINGDDLLWAMTTLGFENYVGPLKVYLNRYRETEGEKINSMARQQEDNNNMNSINNGGFGGFKEISKINGPLAGGMNKADFQSFYGQSLIAGGSGLSLNRIHDNGDGNGGSRPMAAQVHNGIGW</sequence>
<evidence type="ECO:0000256" key="1">
    <source>
        <dbReference type="ARBA" id="ARBA00009053"/>
    </source>
</evidence>
<dbReference type="InterPro" id="IPR027113">
    <property type="entry name" value="Transc_fact_NFYB/HAP3"/>
</dbReference>
<dbReference type="CDD" id="cd22907">
    <property type="entry name" value="HFD_NFYB"/>
    <property type="match status" value="1"/>
</dbReference>
<dbReference type="PROSITE" id="PS00685">
    <property type="entry name" value="NFYB_HAP3"/>
    <property type="match status" value="1"/>
</dbReference>
<comment type="similarity">
    <text evidence="1">Belongs to the NFYB/HAP3 subunit family.</text>
</comment>
<dbReference type="PANTHER" id="PTHR11064:SF150">
    <property type="entry name" value="NUCLEAR TRANSCRIPTION FACTOR Y SUBUNIT B-11"/>
    <property type="match status" value="1"/>
</dbReference>
<gene>
    <name evidence="9" type="primary">LOC116208613</name>
</gene>
<dbReference type="GO" id="GO:0000978">
    <property type="term" value="F:RNA polymerase II cis-regulatory region sequence-specific DNA binding"/>
    <property type="evidence" value="ECO:0007669"/>
    <property type="project" value="TreeGrafter"/>
</dbReference>
<organism evidence="8 9">
    <name type="scientific">Punica granatum</name>
    <name type="common">Pomegranate</name>
    <dbReference type="NCBI Taxonomy" id="22663"/>
    <lineage>
        <taxon>Eukaryota</taxon>
        <taxon>Viridiplantae</taxon>
        <taxon>Streptophyta</taxon>
        <taxon>Embryophyta</taxon>
        <taxon>Tracheophyta</taxon>
        <taxon>Spermatophyta</taxon>
        <taxon>Magnoliopsida</taxon>
        <taxon>eudicotyledons</taxon>
        <taxon>Gunneridae</taxon>
        <taxon>Pentapetalae</taxon>
        <taxon>rosids</taxon>
        <taxon>malvids</taxon>
        <taxon>Myrtales</taxon>
        <taxon>Lythraceae</taxon>
        <taxon>Punica</taxon>
    </lineage>
</organism>
<dbReference type="AlphaFoldDB" id="A0A6P8DUE7"/>
<keyword evidence="4" id="KW-0010">Activator</keyword>
<feature type="region of interest" description="Disordered" evidence="6">
    <location>
        <begin position="1"/>
        <end position="30"/>
    </location>
</feature>
<feature type="domain" description="Transcription factor CBF/NF-Y/archaeal histone" evidence="7">
    <location>
        <begin position="34"/>
        <end position="98"/>
    </location>
</feature>
<dbReference type="Proteomes" id="UP000515151">
    <property type="component" value="Chromosome 5"/>
</dbReference>
<evidence type="ECO:0000313" key="8">
    <source>
        <dbReference type="Proteomes" id="UP000515151"/>
    </source>
</evidence>
<proteinExistence type="inferred from homology"/>
<dbReference type="SUPFAM" id="SSF47113">
    <property type="entry name" value="Histone-fold"/>
    <property type="match status" value="1"/>
</dbReference>
<evidence type="ECO:0000256" key="4">
    <source>
        <dbReference type="ARBA" id="ARBA00023159"/>
    </source>
</evidence>
<dbReference type="InterPro" id="IPR009072">
    <property type="entry name" value="Histone-fold"/>
</dbReference>
<dbReference type="OrthoDB" id="386949at2759"/>
<evidence type="ECO:0000256" key="2">
    <source>
        <dbReference type="ARBA" id="ARBA00023015"/>
    </source>
</evidence>
<dbReference type="RefSeq" id="XP_031398004.1">
    <property type="nucleotide sequence ID" value="XM_031542144.1"/>
</dbReference>
<keyword evidence="5" id="KW-0804">Transcription</keyword>
<evidence type="ECO:0000256" key="6">
    <source>
        <dbReference type="SAM" id="MobiDB-lite"/>
    </source>
</evidence>